<dbReference type="AlphaFoldDB" id="A0A6M3JGG8"/>
<gene>
    <name evidence="2" type="ORF">MM415A07989_0007</name>
    <name evidence="3" type="ORF">MM415B06748_0005</name>
</gene>
<dbReference type="Gene3D" id="2.30.30.290">
    <property type="entry name" value="YopX-like domains"/>
    <property type="match status" value="1"/>
</dbReference>
<feature type="domain" description="YopX protein" evidence="1">
    <location>
        <begin position="5"/>
        <end position="157"/>
    </location>
</feature>
<dbReference type="SUPFAM" id="SSF159006">
    <property type="entry name" value="YopX-like"/>
    <property type="match status" value="1"/>
</dbReference>
<protein>
    <submittedName>
        <fullName evidence="2">Putative YopX protein</fullName>
    </submittedName>
</protein>
<dbReference type="EMBL" id="MT141591">
    <property type="protein sequence ID" value="QJA68152.1"/>
    <property type="molecule type" value="Genomic_DNA"/>
</dbReference>
<dbReference type="Pfam" id="PF09643">
    <property type="entry name" value="YopX"/>
    <property type="match status" value="1"/>
</dbReference>
<accession>A0A6M3JGG8</accession>
<name>A0A6M3JGG8_9ZZZZ</name>
<evidence type="ECO:0000313" key="2">
    <source>
        <dbReference type="EMBL" id="QJA68152.1"/>
    </source>
</evidence>
<evidence type="ECO:0000313" key="3">
    <source>
        <dbReference type="EMBL" id="QJA97065.1"/>
    </source>
</evidence>
<proteinExistence type="predicted"/>
<evidence type="ECO:0000259" key="1">
    <source>
        <dbReference type="Pfam" id="PF09643"/>
    </source>
</evidence>
<dbReference type="InterPro" id="IPR019096">
    <property type="entry name" value="YopX_protein"/>
</dbReference>
<reference evidence="2" key="1">
    <citation type="submission" date="2020-03" db="EMBL/GenBank/DDBJ databases">
        <title>The deep terrestrial virosphere.</title>
        <authorList>
            <person name="Holmfeldt K."/>
            <person name="Nilsson E."/>
            <person name="Simone D."/>
            <person name="Lopez-Fernandez M."/>
            <person name="Wu X."/>
            <person name="de Brujin I."/>
            <person name="Lundin D."/>
            <person name="Andersson A."/>
            <person name="Bertilsson S."/>
            <person name="Dopson M."/>
        </authorList>
    </citation>
    <scope>NUCLEOTIDE SEQUENCE</scope>
    <source>
        <strain evidence="2">MM415A07989</strain>
        <strain evidence="3">MM415B06748</strain>
    </source>
</reference>
<sequence length="157" mass="18770">MRTIKFRAWAEKTVNNRWDYCYPLAEAEKKESDNDDFDEYECRAKYAKQWDEKHSADEQYTKTLEMITDIKVNGEVQRPYGYEVLSVMQYTGLKDKNGVEIYSGDIIKFMEYDGNGEYEKAEVNWYEYAWKAGTYFLHEICQIRVIGNVYQDKHLLD</sequence>
<organism evidence="2">
    <name type="scientific">viral metagenome</name>
    <dbReference type="NCBI Taxonomy" id="1070528"/>
    <lineage>
        <taxon>unclassified sequences</taxon>
        <taxon>metagenomes</taxon>
        <taxon>organismal metagenomes</taxon>
    </lineage>
</organism>
<dbReference type="InterPro" id="IPR023385">
    <property type="entry name" value="YopX-like_C"/>
</dbReference>
<dbReference type="EMBL" id="MT143459">
    <property type="protein sequence ID" value="QJA97065.1"/>
    <property type="molecule type" value="Genomic_DNA"/>
</dbReference>